<dbReference type="GO" id="GO:0043107">
    <property type="term" value="P:type IV pilus-dependent motility"/>
    <property type="evidence" value="ECO:0007669"/>
    <property type="project" value="InterPro"/>
</dbReference>
<dbReference type="Gene3D" id="3.30.70.60">
    <property type="match status" value="1"/>
</dbReference>
<dbReference type="EMBL" id="MHMQ01000034">
    <property type="protein sequence ID" value="OGZ29614.1"/>
    <property type="molecule type" value="Genomic_DNA"/>
</dbReference>
<proteinExistence type="predicted"/>
<accession>A0A1G2EUY0</accession>
<evidence type="ECO:0000313" key="2">
    <source>
        <dbReference type="Proteomes" id="UP000177486"/>
    </source>
</evidence>
<dbReference type="AlphaFoldDB" id="A0A1G2EUY0"/>
<sequence length="167" mass="18775">MRLIISILLLLAGVAILFFWAGDLWLDIQALGIEKNAYESVITRLNQFRKTRDALLSNYNSIPASELQKIKNFLPETVNSGALVVQMANITNESGLLLKSINMGSAEEKTPEAPLILSVSGSFENFYAFLQRIEKSLRLIDVKRISFSSGRDNFYDFSLEAGVYFQK</sequence>
<evidence type="ECO:0000313" key="1">
    <source>
        <dbReference type="EMBL" id="OGZ29614.1"/>
    </source>
</evidence>
<gene>
    <name evidence="1" type="ORF">A2931_04440</name>
</gene>
<dbReference type="InterPro" id="IPR007445">
    <property type="entry name" value="PilO"/>
</dbReference>
<dbReference type="Pfam" id="PF04350">
    <property type="entry name" value="PilO"/>
    <property type="match status" value="1"/>
</dbReference>
<dbReference type="InterPro" id="IPR014717">
    <property type="entry name" value="Transl_elong_EF1B/ribsomal_bS6"/>
</dbReference>
<name>A0A1G2EUY0_9BACT</name>
<dbReference type="GO" id="GO:0043683">
    <property type="term" value="P:type IV pilus assembly"/>
    <property type="evidence" value="ECO:0007669"/>
    <property type="project" value="InterPro"/>
</dbReference>
<organism evidence="1 2">
    <name type="scientific">Candidatus Niyogibacteria bacterium RIFCSPLOWO2_01_FULL_45_48</name>
    <dbReference type="NCBI Taxonomy" id="1801724"/>
    <lineage>
        <taxon>Bacteria</taxon>
        <taxon>Candidatus Niyogiibacteriota</taxon>
    </lineage>
</organism>
<evidence type="ECO:0008006" key="3">
    <source>
        <dbReference type="Google" id="ProtNLM"/>
    </source>
</evidence>
<protein>
    <recommendedName>
        <fullName evidence="3">Pilus assembly protein PilO</fullName>
    </recommendedName>
</protein>
<comment type="caution">
    <text evidence="1">The sequence shown here is derived from an EMBL/GenBank/DDBJ whole genome shotgun (WGS) entry which is preliminary data.</text>
</comment>
<reference evidence="1 2" key="1">
    <citation type="journal article" date="2016" name="Nat. Commun.">
        <title>Thousands of microbial genomes shed light on interconnected biogeochemical processes in an aquifer system.</title>
        <authorList>
            <person name="Anantharaman K."/>
            <person name="Brown C.T."/>
            <person name="Hug L.A."/>
            <person name="Sharon I."/>
            <person name="Castelle C.J."/>
            <person name="Probst A.J."/>
            <person name="Thomas B.C."/>
            <person name="Singh A."/>
            <person name="Wilkins M.J."/>
            <person name="Karaoz U."/>
            <person name="Brodie E.L."/>
            <person name="Williams K.H."/>
            <person name="Hubbard S.S."/>
            <person name="Banfield J.F."/>
        </authorList>
    </citation>
    <scope>NUCLEOTIDE SEQUENCE [LARGE SCALE GENOMIC DNA]</scope>
</reference>
<dbReference type="Proteomes" id="UP000177486">
    <property type="component" value="Unassembled WGS sequence"/>
</dbReference>